<gene>
    <name evidence="4" type="primary">Tp73as1</name>
    <name evidence="4" type="ORF">PRUFUL_R14724</name>
</gene>
<name>A0A7L3A882_9PASE</name>
<feature type="region of interest" description="Disordered" evidence="2">
    <location>
        <begin position="12"/>
        <end position="33"/>
    </location>
</feature>
<dbReference type="GO" id="GO:0006740">
    <property type="term" value="P:NADPH regeneration"/>
    <property type="evidence" value="ECO:0007669"/>
    <property type="project" value="TreeGrafter"/>
</dbReference>
<dbReference type="SUPFAM" id="SSF55347">
    <property type="entry name" value="Glyceraldehyde-3-phosphate dehydrogenase-like, C-terminal domain"/>
    <property type="match status" value="1"/>
</dbReference>
<evidence type="ECO:0000313" key="5">
    <source>
        <dbReference type="Proteomes" id="UP000553798"/>
    </source>
</evidence>
<dbReference type="AlphaFoldDB" id="A0A7L3A882"/>
<dbReference type="Proteomes" id="UP000553798">
    <property type="component" value="Unassembled WGS sequence"/>
</dbReference>
<organism evidence="4 5">
    <name type="scientific">Prunella fulvescens</name>
    <name type="common">Brown accentor</name>
    <dbReference type="NCBI Taxonomy" id="670355"/>
    <lineage>
        <taxon>Eukaryota</taxon>
        <taxon>Metazoa</taxon>
        <taxon>Chordata</taxon>
        <taxon>Craniata</taxon>
        <taxon>Vertebrata</taxon>
        <taxon>Euteleostomi</taxon>
        <taxon>Archelosauria</taxon>
        <taxon>Archosauria</taxon>
        <taxon>Dinosauria</taxon>
        <taxon>Saurischia</taxon>
        <taxon>Theropoda</taxon>
        <taxon>Coelurosauria</taxon>
        <taxon>Aves</taxon>
        <taxon>Neognathae</taxon>
        <taxon>Neoaves</taxon>
        <taxon>Telluraves</taxon>
        <taxon>Australaves</taxon>
        <taxon>Passeriformes</taxon>
        <taxon>Passeroidea</taxon>
        <taxon>Prunellidae</taxon>
        <taxon>Prunella</taxon>
    </lineage>
</organism>
<feature type="non-terminal residue" evidence="4">
    <location>
        <position position="407"/>
    </location>
</feature>
<feature type="domain" description="Gfo/Idh/MocA-like oxidoreductase C-terminal" evidence="3">
    <location>
        <begin position="229"/>
        <end position="392"/>
    </location>
</feature>
<evidence type="ECO:0000313" key="4">
    <source>
        <dbReference type="EMBL" id="NXT13800.1"/>
    </source>
</evidence>
<sequence>MVPSPPSCHKLLVPHHPIPATHRDNPAPSTSHPSLLATFHTRIAPDASNSPTPPSCPGGSGTGLVLFGAGLMSKALLQSLVQEAGCCLLYVVEDRLEEVGRAFGAELPAGSRVLRQQDATIALGDPRVSGAIICSPPDEAAEIVREALQAGKGVFCQGLPSLDRQTAEACFDEADRCGRPLVCGFYKRFDPALQFLYKKVRDSQALGRIHRILTISSLYPAASLSLLKASGGIFYNAAVHDIDIISLLLGESVPDTIFSLGHAFCADMGCLRDVDMVTISMKFPSGAIVTLDISQHCTRSCDQRLEVHGSQGTLRVDNQNPLGITEHGTSVSICPQTQAERYRDAYRELFRHFLRTLKGLEPPVVTKEQFLWRIQVAAAAEQSWRNRSAVDLHSGATDPAGVKAELV</sequence>
<keyword evidence="5" id="KW-1185">Reference proteome</keyword>
<dbReference type="Gene3D" id="3.30.360.10">
    <property type="entry name" value="Dihydrodipicolinate Reductase, domain 2"/>
    <property type="match status" value="1"/>
</dbReference>
<dbReference type="GO" id="GO:0016491">
    <property type="term" value="F:oxidoreductase activity"/>
    <property type="evidence" value="ECO:0007669"/>
    <property type="project" value="UniProtKB-KW"/>
</dbReference>
<evidence type="ECO:0000256" key="2">
    <source>
        <dbReference type="SAM" id="MobiDB-lite"/>
    </source>
</evidence>
<evidence type="ECO:0000256" key="1">
    <source>
        <dbReference type="ARBA" id="ARBA00023002"/>
    </source>
</evidence>
<dbReference type="PANTHER" id="PTHR42840:SF3">
    <property type="entry name" value="BINDING ROSSMANN FOLD OXIDOREDUCTASE, PUTATIVE (AFU_ORTHOLOGUE AFUA_2G10240)-RELATED"/>
    <property type="match status" value="1"/>
</dbReference>
<dbReference type="EMBL" id="VZTP01033494">
    <property type="protein sequence ID" value="NXT13800.1"/>
    <property type="molecule type" value="Genomic_DNA"/>
</dbReference>
<dbReference type="Gene3D" id="3.40.50.720">
    <property type="entry name" value="NAD(P)-binding Rossmann-like Domain"/>
    <property type="match status" value="1"/>
</dbReference>
<proteinExistence type="predicted"/>
<dbReference type="SUPFAM" id="SSF51735">
    <property type="entry name" value="NAD(P)-binding Rossmann-fold domains"/>
    <property type="match status" value="1"/>
</dbReference>
<evidence type="ECO:0000259" key="3">
    <source>
        <dbReference type="Pfam" id="PF02894"/>
    </source>
</evidence>
<accession>A0A7L3A882</accession>
<reference evidence="4 5" key="1">
    <citation type="submission" date="2019-09" db="EMBL/GenBank/DDBJ databases">
        <title>Bird 10,000 Genomes (B10K) Project - Family phase.</title>
        <authorList>
            <person name="Zhang G."/>
        </authorList>
    </citation>
    <scope>NUCLEOTIDE SEQUENCE [LARGE SCALE GENOMIC DNA]</scope>
    <source>
        <strain evidence="4">B10K-DU-012-46</strain>
    </source>
</reference>
<dbReference type="InterPro" id="IPR004104">
    <property type="entry name" value="Gfo/Idh/MocA-like_OxRdtase_C"/>
</dbReference>
<comment type="caution">
    <text evidence="4">The sequence shown here is derived from an EMBL/GenBank/DDBJ whole genome shotgun (WGS) entry which is preliminary data.</text>
</comment>
<feature type="non-terminal residue" evidence="4">
    <location>
        <position position="1"/>
    </location>
</feature>
<protein>
    <submittedName>
        <fullName evidence="4">T73AS protein</fullName>
    </submittedName>
</protein>
<dbReference type="InterPro" id="IPR036291">
    <property type="entry name" value="NAD(P)-bd_dom_sf"/>
</dbReference>
<dbReference type="PANTHER" id="PTHR42840">
    <property type="entry name" value="NAD(P)-BINDING ROSSMANN-FOLD SUPERFAMILY PROTEIN-RELATED"/>
    <property type="match status" value="1"/>
</dbReference>
<dbReference type="Pfam" id="PF02894">
    <property type="entry name" value="GFO_IDH_MocA_C"/>
    <property type="match status" value="1"/>
</dbReference>
<keyword evidence="1" id="KW-0560">Oxidoreductase</keyword>
<dbReference type="GO" id="GO:0005737">
    <property type="term" value="C:cytoplasm"/>
    <property type="evidence" value="ECO:0007669"/>
    <property type="project" value="TreeGrafter"/>
</dbReference>